<name>A0ABX1YZB8_9BACL</name>
<evidence type="ECO:0008006" key="3">
    <source>
        <dbReference type="Google" id="ProtNLM"/>
    </source>
</evidence>
<evidence type="ECO:0000313" key="2">
    <source>
        <dbReference type="Proteomes" id="UP000658690"/>
    </source>
</evidence>
<accession>A0ABX1YZB8</accession>
<evidence type="ECO:0000313" key="1">
    <source>
        <dbReference type="EMBL" id="NOU86332.1"/>
    </source>
</evidence>
<protein>
    <recommendedName>
        <fullName evidence="3">Transposase</fullName>
    </recommendedName>
</protein>
<comment type="caution">
    <text evidence="1">The sequence shown here is derived from an EMBL/GenBank/DDBJ whole genome shotgun (WGS) entry which is preliminary data.</text>
</comment>
<dbReference type="EMBL" id="WHOC01000058">
    <property type="protein sequence ID" value="NOU86332.1"/>
    <property type="molecule type" value="Genomic_DNA"/>
</dbReference>
<keyword evidence="2" id="KW-1185">Reference proteome</keyword>
<gene>
    <name evidence="1" type="ORF">GC102_11180</name>
</gene>
<sequence>MLIDNCQIYILNRKNERITTSHLVVGIDIVKETHVAQATNFRGSVLSNRQAANFLLFMTVEEKIGQLLQLWG</sequence>
<proteinExistence type="predicted"/>
<organism evidence="1 2">
    <name type="scientific">Paenibacillus germinis</name>
    <dbReference type="NCBI Taxonomy" id="2654979"/>
    <lineage>
        <taxon>Bacteria</taxon>
        <taxon>Bacillati</taxon>
        <taxon>Bacillota</taxon>
        <taxon>Bacilli</taxon>
        <taxon>Bacillales</taxon>
        <taxon>Paenibacillaceae</taxon>
        <taxon>Paenibacillus</taxon>
    </lineage>
</organism>
<reference evidence="1 2" key="1">
    <citation type="submission" date="2019-10" db="EMBL/GenBank/DDBJ databases">
        <title>Description of Paenibacillus choica sp. nov.</title>
        <authorList>
            <person name="Carlier A."/>
            <person name="Qi S."/>
        </authorList>
    </citation>
    <scope>NUCLEOTIDE SEQUENCE [LARGE SCALE GENOMIC DNA]</scope>
    <source>
        <strain evidence="1 2">LMG 31460</strain>
    </source>
</reference>
<dbReference type="Proteomes" id="UP000658690">
    <property type="component" value="Unassembled WGS sequence"/>
</dbReference>